<dbReference type="AlphaFoldDB" id="A0A835HA88"/>
<evidence type="ECO:0000313" key="1">
    <source>
        <dbReference type="EMBL" id="KAF9594799.1"/>
    </source>
</evidence>
<proteinExistence type="predicted"/>
<dbReference type="Proteomes" id="UP000631114">
    <property type="component" value="Unassembled WGS sequence"/>
</dbReference>
<comment type="caution">
    <text evidence="1">The sequence shown here is derived from an EMBL/GenBank/DDBJ whole genome shotgun (WGS) entry which is preliminary data.</text>
</comment>
<dbReference type="EMBL" id="JADFTS010000008">
    <property type="protein sequence ID" value="KAF9594799.1"/>
    <property type="molecule type" value="Genomic_DNA"/>
</dbReference>
<organism evidence="1 2">
    <name type="scientific">Coptis chinensis</name>
    <dbReference type="NCBI Taxonomy" id="261450"/>
    <lineage>
        <taxon>Eukaryota</taxon>
        <taxon>Viridiplantae</taxon>
        <taxon>Streptophyta</taxon>
        <taxon>Embryophyta</taxon>
        <taxon>Tracheophyta</taxon>
        <taxon>Spermatophyta</taxon>
        <taxon>Magnoliopsida</taxon>
        <taxon>Ranunculales</taxon>
        <taxon>Ranunculaceae</taxon>
        <taxon>Coptidoideae</taxon>
        <taxon>Coptis</taxon>
    </lineage>
</organism>
<reference evidence="1 2" key="1">
    <citation type="submission" date="2020-10" db="EMBL/GenBank/DDBJ databases">
        <title>The Coptis chinensis genome and diversification of protoberbering-type alkaloids.</title>
        <authorList>
            <person name="Wang B."/>
            <person name="Shu S."/>
            <person name="Song C."/>
            <person name="Liu Y."/>
        </authorList>
    </citation>
    <scope>NUCLEOTIDE SEQUENCE [LARGE SCALE GENOMIC DNA]</scope>
    <source>
        <strain evidence="1">HL-2020</strain>
        <tissue evidence="1">Leaf</tissue>
    </source>
</reference>
<keyword evidence="2" id="KW-1185">Reference proteome</keyword>
<evidence type="ECO:0000313" key="2">
    <source>
        <dbReference type="Proteomes" id="UP000631114"/>
    </source>
</evidence>
<accession>A0A835HA88</accession>
<gene>
    <name evidence="1" type="ORF">IFM89_034782</name>
</gene>
<sequence length="115" mass="13046">MNEAAEVEFEKKKDLHGITLRFRDMNDAEKMEDKEMMCAFLGIRLFPFPCLRSSSATILAFLDLLMAFLTPRPSISSCFFVFSAMVQPRGEIFLLLFESGLERLKPGSCGEEVPL</sequence>
<name>A0A835HA88_9MAGN</name>
<protein>
    <submittedName>
        <fullName evidence="1">Uncharacterized protein</fullName>
    </submittedName>
</protein>